<evidence type="ECO:0000313" key="1">
    <source>
        <dbReference type="EMBL" id="KAI3800989.1"/>
    </source>
</evidence>
<gene>
    <name evidence="1" type="ORF">L1987_29089</name>
</gene>
<keyword evidence="2" id="KW-1185">Reference proteome</keyword>
<sequence>MDSLKKCRKRSSLSANKSSRNRKRNENYMFKHMRKLSSSDEAFELSRKEIRDILSIIRSRRLPPQTTFTRWNEYQISFYCKMCSCFGLDYQHLEAA</sequence>
<evidence type="ECO:0000313" key="2">
    <source>
        <dbReference type="Proteomes" id="UP001056120"/>
    </source>
</evidence>
<protein>
    <submittedName>
        <fullName evidence="1">Uncharacterized protein</fullName>
    </submittedName>
</protein>
<proteinExistence type="predicted"/>
<comment type="caution">
    <text evidence="1">The sequence shown here is derived from an EMBL/GenBank/DDBJ whole genome shotgun (WGS) entry which is preliminary data.</text>
</comment>
<reference evidence="2" key="1">
    <citation type="journal article" date="2022" name="Mol. Ecol. Resour.">
        <title>The genomes of chicory, endive, great burdock and yacon provide insights into Asteraceae palaeo-polyploidization history and plant inulin production.</title>
        <authorList>
            <person name="Fan W."/>
            <person name="Wang S."/>
            <person name="Wang H."/>
            <person name="Wang A."/>
            <person name="Jiang F."/>
            <person name="Liu H."/>
            <person name="Zhao H."/>
            <person name="Xu D."/>
            <person name="Zhang Y."/>
        </authorList>
    </citation>
    <scope>NUCLEOTIDE SEQUENCE [LARGE SCALE GENOMIC DNA]</scope>
    <source>
        <strain evidence="2">cv. Yunnan</strain>
    </source>
</reference>
<dbReference type="Proteomes" id="UP001056120">
    <property type="component" value="Linkage Group LG10"/>
</dbReference>
<organism evidence="1 2">
    <name type="scientific">Smallanthus sonchifolius</name>
    <dbReference type="NCBI Taxonomy" id="185202"/>
    <lineage>
        <taxon>Eukaryota</taxon>
        <taxon>Viridiplantae</taxon>
        <taxon>Streptophyta</taxon>
        <taxon>Embryophyta</taxon>
        <taxon>Tracheophyta</taxon>
        <taxon>Spermatophyta</taxon>
        <taxon>Magnoliopsida</taxon>
        <taxon>eudicotyledons</taxon>
        <taxon>Gunneridae</taxon>
        <taxon>Pentapetalae</taxon>
        <taxon>asterids</taxon>
        <taxon>campanulids</taxon>
        <taxon>Asterales</taxon>
        <taxon>Asteraceae</taxon>
        <taxon>Asteroideae</taxon>
        <taxon>Heliantheae alliance</taxon>
        <taxon>Millerieae</taxon>
        <taxon>Smallanthus</taxon>
    </lineage>
</organism>
<reference evidence="1 2" key="2">
    <citation type="journal article" date="2022" name="Mol. Ecol. Resour.">
        <title>The genomes of chicory, endive, great burdock and yacon provide insights into Asteraceae paleo-polyploidization history and plant inulin production.</title>
        <authorList>
            <person name="Fan W."/>
            <person name="Wang S."/>
            <person name="Wang H."/>
            <person name="Wang A."/>
            <person name="Jiang F."/>
            <person name="Liu H."/>
            <person name="Zhao H."/>
            <person name="Xu D."/>
            <person name="Zhang Y."/>
        </authorList>
    </citation>
    <scope>NUCLEOTIDE SEQUENCE [LARGE SCALE GENOMIC DNA]</scope>
    <source>
        <strain evidence="2">cv. Yunnan</strain>
        <tissue evidence="1">Leaves</tissue>
    </source>
</reference>
<dbReference type="EMBL" id="CM042027">
    <property type="protein sequence ID" value="KAI3800989.1"/>
    <property type="molecule type" value="Genomic_DNA"/>
</dbReference>
<accession>A0ACB9HZ25</accession>
<name>A0ACB9HZ25_9ASTR</name>